<evidence type="ECO:0000259" key="11">
    <source>
        <dbReference type="Pfam" id="PF03449"/>
    </source>
</evidence>
<dbReference type="InterPro" id="IPR028624">
    <property type="entry name" value="Tscrpt_elong_fac_GreA/B"/>
</dbReference>
<dbReference type="SUPFAM" id="SSF54534">
    <property type="entry name" value="FKBP-like"/>
    <property type="match status" value="1"/>
</dbReference>
<proteinExistence type="inferred from homology"/>
<evidence type="ECO:0000256" key="4">
    <source>
        <dbReference type="ARBA" id="ARBA00023125"/>
    </source>
</evidence>
<dbReference type="Pfam" id="PF01272">
    <property type="entry name" value="GreA_GreB"/>
    <property type="match status" value="1"/>
</dbReference>
<reference evidence="12 13" key="1">
    <citation type="journal article" date="2018" name="bioRxiv">
        <title>Evidence of independent acquisition and adaption of ultra-small bacteria to human hosts across the highly diverse yet reduced genomes of the phylum Saccharibacteria.</title>
        <authorList>
            <person name="McLean J.S."/>
            <person name="Bor B."/>
            <person name="To T.T."/>
            <person name="Liu Q."/>
            <person name="Kearns K.A."/>
            <person name="Solden L.M."/>
            <person name="Wrighton K.C."/>
            <person name="He X."/>
            <person name="Shi W."/>
        </authorList>
    </citation>
    <scope>NUCLEOTIDE SEQUENCE [LARGE SCALE GENOMIC DNA]</scope>
    <source>
        <strain evidence="12 13">TM7_CMJM_G6_1_HOT_870</strain>
    </source>
</reference>
<dbReference type="PIRSF" id="PIRSF006092">
    <property type="entry name" value="GreA_GreB"/>
    <property type="match status" value="1"/>
</dbReference>
<dbReference type="EMBL" id="PRLK01000004">
    <property type="protein sequence ID" value="RYC72658.1"/>
    <property type="molecule type" value="Genomic_DNA"/>
</dbReference>
<sequence length="155" mass="17213">MNMKQVFNITKVGKKDLEEELASLISQRKEIAEEVATARDFGDLRENSEYDAARKKQGLAETRIAEIENILQNAVIIGEGEKDKVNLGNTIKLKNLENSKEVKYTLVGAVEANPLEGKISNESPIGQQLINKKLGEVVEITTPKGSIKYEITEIN</sequence>
<comment type="function">
    <text evidence="6 8 9">Necessary for efficient RNA polymerase transcription elongation past template-encoded arresting sites. The arresting sites in DNA have the property of trapping a certain fraction of elongating RNA polymerases that pass through, resulting in locked ternary complexes. Cleavage of the nascent transcript by cleavage factors such as GreA or GreB allows the resumption of elongation from the new 3'terminus. GreA releases sequences of 2 to 3 nucleotides.</text>
</comment>
<dbReference type="Gene3D" id="3.10.50.30">
    <property type="entry name" value="Transcription elongation factor, GreA/GreB, C-terminal domain"/>
    <property type="match status" value="1"/>
</dbReference>
<dbReference type="InterPro" id="IPR001437">
    <property type="entry name" value="Tscrpt_elong_fac_GreA/B_C"/>
</dbReference>
<dbReference type="InterPro" id="IPR006359">
    <property type="entry name" value="Tscrpt_elong_fac_GreA"/>
</dbReference>
<dbReference type="NCBIfam" id="NF001263">
    <property type="entry name" value="PRK00226.1-4"/>
    <property type="match status" value="1"/>
</dbReference>
<comment type="caution">
    <text evidence="12">The sequence shown here is derived from an EMBL/GenBank/DDBJ whole genome shotgun (WGS) entry which is preliminary data.</text>
</comment>
<gene>
    <name evidence="12" type="primary">greA_2</name>
    <name evidence="8" type="synonym">greA</name>
    <name evidence="12" type="ORF">G6CMJM_00307</name>
</gene>
<evidence type="ECO:0000256" key="8">
    <source>
        <dbReference type="HAMAP-Rule" id="MF_00105"/>
    </source>
</evidence>
<keyword evidence="12" id="KW-0648">Protein biosynthesis</keyword>
<feature type="domain" description="Transcription elongation factor GreA/GreB N-terminal" evidence="11">
    <location>
        <begin position="9"/>
        <end position="76"/>
    </location>
</feature>
<keyword evidence="3 8" id="KW-0805">Transcription regulation</keyword>
<accession>A0ABY0FI70</accession>
<evidence type="ECO:0000256" key="7">
    <source>
        <dbReference type="ARBA" id="ARBA00030776"/>
    </source>
</evidence>
<dbReference type="InterPro" id="IPR036805">
    <property type="entry name" value="Tscrpt_elong_fac_GreA/B_N_sf"/>
</dbReference>
<evidence type="ECO:0000313" key="12">
    <source>
        <dbReference type="EMBL" id="RYC72658.1"/>
    </source>
</evidence>
<protein>
    <recommendedName>
        <fullName evidence="2 8">Transcription elongation factor GreA</fullName>
    </recommendedName>
    <alternativeName>
        <fullName evidence="7 8">Transcript cleavage factor GreA</fullName>
    </alternativeName>
</protein>
<dbReference type="GO" id="GO:0003746">
    <property type="term" value="F:translation elongation factor activity"/>
    <property type="evidence" value="ECO:0007669"/>
    <property type="project" value="UniProtKB-KW"/>
</dbReference>
<keyword evidence="13" id="KW-1185">Reference proteome</keyword>
<keyword evidence="5 8" id="KW-0804">Transcription</keyword>
<dbReference type="RefSeq" id="WP_129718723.1">
    <property type="nucleotide sequence ID" value="NZ_PRLK01000004.1"/>
</dbReference>
<dbReference type="Gene3D" id="1.10.287.180">
    <property type="entry name" value="Transcription elongation factor, GreA/GreB, N-terminal domain"/>
    <property type="match status" value="1"/>
</dbReference>
<keyword evidence="12" id="KW-0251">Elongation factor</keyword>
<keyword evidence="4 8" id="KW-0238">DNA-binding</keyword>
<dbReference type="Proteomes" id="UP001190925">
    <property type="component" value="Unassembled WGS sequence"/>
</dbReference>
<evidence type="ECO:0000256" key="5">
    <source>
        <dbReference type="ARBA" id="ARBA00023163"/>
    </source>
</evidence>
<dbReference type="Pfam" id="PF03449">
    <property type="entry name" value="GreA_GreB_N"/>
    <property type="match status" value="1"/>
</dbReference>
<evidence type="ECO:0000256" key="1">
    <source>
        <dbReference type="ARBA" id="ARBA00008213"/>
    </source>
</evidence>
<dbReference type="InterPro" id="IPR018151">
    <property type="entry name" value="TF_GreA/GreB_CS"/>
</dbReference>
<organism evidence="12 13">
    <name type="scientific">Candidatus Nanogingivalis gingivitcus</name>
    <dbReference type="NCBI Taxonomy" id="2171992"/>
    <lineage>
        <taxon>Bacteria</taxon>
        <taxon>Candidatus Saccharimonadota</taxon>
        <taxon>Candidatus Nanosyncoccalia</taxon>
        <taxon>Candidatus Nanogingivales</taxon>
        <taxon>Candidatus Nanogingivalaceae</taxon>
        <taxon>Candidatus Nanogingivalis</taxon>
    </lineage>
</organism>
<dbReference type="SUPFAM" id="SSF46557">
    <property type="entry name" value="GreA transcript cleavage protein, N-terminal domain"/>
    <property type="match status" value="1"/>
</dbReference>
<name>A0ABY0FI70_9BACT</name>
<dbReference type="NCBIfam" id="TIGR01462">
    <property type="entry name" value="greA"/>
    <property type="match status" value="1"/>
</dbReference>
<dbReference type="PANTHER" id="PTHR30437:SF4">
    <property type="entry name" value="TRANSCRIPTION ELONGATION FACTOR GREA"/>
    <property type="match status" value="1"/>
</dbReference>
<dbReference type="PROSITE" id="PS00829">
    <property type="entry name" value="GREAB_1"/>
    <property type="match status" value="1"/>
</dbReference>
<evidence type="ECO:0000256" key="9">
    <source>
        <dbReference type="RuleBase" id="RU000556"/>
    </source>
</evidence>
<dbReference type="InterPro" id="IPR022691">
    <property type="entry name" value="Tscrpt_elong_fac_GreA/B_N"/>
</dbReference>
<evidence type="ECO:0000313" key="13">
    <source>
        <dbReference type="Proteomes" id="UP001190925"/>
    </source>
</evidence>
<dbReference type="InterPro" id="IPR023459">
    <property type="entry name" value="Tscrpt_elong_fac_GreA/B_fam"/>
</dbReference>
<dbReference type="HAMAP" id="MF_00105">
    <property type="entry name" value="GreA_GreB"/>
    <property type="match status" value="1"/>
</dbReference>
<dbReference type="PANTHER" id="PTHR30437">
    <property type="entry name" value="TRANSCRIPTION ELONGATION FACTOR GREA"/>
    <property type="match status" value="1"/>
</dbReference>
<comment type="similarity">
    <text evidence="1 8 9">Belongs to the GreA/GreB family.</text>
</comment>
<reference evidence="12 13" key="2">
    <citation type="journal article" date="2020" name="Cell Rep.">
        <title>Acquisition and Adaptation of Ultra-small Parasitic Reduced Genome Bacteria to Mammalian Hosts.</title>
        <authorList>
            <person name="McLean J.S."/>
            <person name="Bor B."/>
            <person name="Kerns K.A."/>
            <person name="Liu Q."/>
            <person name="To T.T."/>
            <person name="Solden L."/>
            <person name="Hendrickson E.L."/>
            <person name="Wrighton K."/>
            <person name="Shi W."/>
            <person name="He X."/>
        </authorList>
    </citation>
    <scope>NUCLEOTIDE SEQUENCE [LARGE SCALE GENOMIC DNA]</scope>
    <source>
        <strain evidence="12 13">TM7_CMJM_G6_1_HOT_870</strain>
    </source>
</reference>
<evidence type="ECO:0000256" key="2">
    <source>
        <dbReference type="ARBA" id="ARBA00013729"/>
    </source>
</evidence>
<evidence type="ECO:0000256" key="3">
    <source>
        <dbReference type="ARBA" id="ARBA00023015"/>
    </source>
</evidence>
<dbReference type="InterPro" id="IPR036953">
    <property type="entry name" value="GreA/GreB_C_sf"/>
</dbReference>
<evidence type="ECO:0000259" key="10">
    <source>
        <dbReference type="Pfam" id="PF01272"/>
    </source>
</evidence>
<evidence type="ECO:0000256" key="6">
    <source>
        <dbReference type="ARBA" id="ARBA00024916"/>
    </source>
</evidence>
<feature type="domain" description="Transcription elongation factor GreA/GreB C-terminal" evidence="10">
    <location>
        <begin position="82"/>
        <end position="155"/>
    </location>
</feature>